<evidence type="ECO:0000313" key="2">
    <source>
        <dbReference type="EMBL" id="SDX79412.1"/>
    </source>
</evidence>
<organism evidence="2 3">
    <name type="scientific">Delftia lacustris</name>
    <dbReference type="NCBI Taxonomy" id="558537"/>
    <lineage>
        <taxon>Bacteria</taxon>
        <taxon>Pseudomonadati</taxon>
        <taxon>Pseudomonadota</taxon>
        <taxon>Betaproteobacteria</taxon>
        <taxon>Burkholderiales</taxon>
        <taxon>Comamonadaceae</taxon>
        <taxon>Delftia</taxon>
    </lineage>
</organism>
<gene>
    <name evidence="1" type="ORF">I6G47_18835</name>
    <name evidence="2" type="ORF">SAMN05421547_101259</name>
</gene>
<keyword evidence="4" id="KW-1185">Reference proteome</keyword>
<sequence>MDFFTLAIIVFIAIYLLKTQEQRRHTLLLAQYLGRFQIEKLMGGLIEGYLRALGENDEQRRAQIWTVLDNTETSLVEQFQRFAKEMASADPQLTRVSTLPVALPYLDRLFPSSGFDLREAMQLHARGIASVRVADSATEEERRARAFMMTAELLLMQYTCHWFCKSRAVASLRLVARHKTPFEQVLASVSDQTRRDYRQLIA</sequence>
<dbReference type="GeneID" id="94695069"/>
<dbReference type="AlphaFoldDB" id="A0A1H3EKZ7"/>
<dbReference type="KEGG" id="dla:I6G47_18835"/>
<evidence type="ECO:0000313" key="3">
    <source>
        <dbReference type="Proteomes" id="UP000183417"/>
    </source>
</evidence>
<evidence type="ECO:0000313" key="1">
    <source>
        <dbReference type="EMBL" id="QPS79074.1"/>
    </source>
</evidence>
<dbReference type="RefSeq" id="WP_016446605.1">
    <property type="nucleotide sequence ID" value="NZ_AP025556.1"/>
</dbReference>
<reference evidence="2 3" key="1">
    <citation type="submission" date="2016-10" db="EMBL/GenBank/DDBJ databases">
        <authorList>
            <person name="de Groot N.N."/>
        </authorList>
    </citation>
    <scope>NUCLEOTIDE SEQUENCE [LARGE SCALE GENOMIC DNA]</scope>
    <source>
        <strain evidence="2 3">LMG 24775</strain>
    </source>
</reference>
<protein>
    <submittedName>
        <fullName evidence="2">Uncharacterized protein</fullName>
    </submittedName>
</protein>
<name>A0A1H3EKZ7_9BURK</name>
<dbReference type="EMBL" id="CP065748">
    <property type="protein sequence ID" value="QPS79074.1"/>
    <property type="molecule type" value="Genomic_DNA"/>
</dbReference>
<dbReference type="EMBL" id="FNPE01000001">
    <property type="protein sequence ID" value="SDX79412.1"/>
    <property type="molecule type" value="Genomic_DNA"/>
</dbReference>
<dbReference type="Proteomes" id="UP000595064">
    <property type="component" value="Chromosome"/>
</dbReference>
<proteinExistence type="predicted"/>
<reference evidence="1 4" key="2">
    <citation type="submission" date="2020-12" db="EMBL/GenBank/DDBJ databases">
        <title>FDA dAtabase for Regulatory Grade micrObial Sequences (FDA-ARGOS): Supporting development and validation of Infectious Disease Dx tests.</title>
        <authorList>
            <person name="Sproer C."/>
            <person name="Gronow S."/>
            <person name="Severitt S."/>
            <person name="Schroder I."/>
            <person name="Tallon L."/>
            <person name="Sadzewicz L."/>
            <person name="Zhao X."/>
            <person name="Boylan J."/>
            <person name="Ott S."/>
            <person name="Bowen H."/>
            <person name="Vavikolanu K."/>
            <person name="Mehta A."/>
            <person name="Aluvathingal J."/>
            <person name="Nadendla S."/>
            <person name="Lowell S."/>
            <person name="Myers T."/>
            <person name="Yan Y."/>
            <person name="Sichtig H."/>
        </authorList>
    </citation>
    <scope>NUCLEOTIDE SEQUENCE [LARGE SCALE GENOMIC DNA]</scope>
    <source>
        <strain evidence="1 4">FDAARGOS_890</strain>
    </source>
</reference>
<evidence type="ECO:0000313" key="4">
    <source>
        <dbReference type="Proteomes" id="UP000595064"/>
    </source>
</evidence>
<accession>A0A1H3EKZ7</accession>
<dbReference type="Proteomes" id="UP000183417">
    <property type="component" value="Unassembled WGS sequence"/>
</dbReference>